<dbReference type="AlphaFoldDB" id="A0A1P8JVA0"/>
<evidence type="ECO:0000256" key="1">
    <source>
        <dbReference type="ARBA" id="ARBA00023125"/>
    </source>
</evidence>
<dbReference type="RefSeq" id="WP_076199431.1">
    <property type="nucleotide sequence ID" value="NZ_CP019236.1"/>
</dbReference>
<evidence type="ECO:0000313" key="4">
    <source>
        <dbReference type="Proteomes" id="UP000186609"/>
    </source>
</evidence>
<dbReference type="Proteomes" id="UP000186609">
    <property type="component" value="Chromosome"/>
</dbReference>
<dbReference type="GO" id="GO:0015074">
    <property type="term" value="P:DNA integration"/>
    <property type="evidence" value="ECO:0007669"/>
    <property type="project" value="InterPro"/>
</dbReference>
<name>A0A1P8JVA0_9BURK</name>
<organism evidence="3 4">
    <name type="scientific">Rhodoferax koreensis</name>
    <dbReference type="NCBI Taxonomy" id="1842727"/>
    <lineage>
        <taxon>Bacteria</taxon>
        <taxon>Pseudomonadati</taxon>
        <taxon>Pseudomonadota</taxon>
        <taxon>Betaproteobacteria</taxon>
        <taxon>Burkholderiales</taxon>
        <taxon>Comamonadaceae</taxon>
        <taxon>Rhodoferax</taxon>
    </lineage>
</organism>
<dbReference type="Gene3D" id="1.10.150.130">
    <property type="match status" value="1"/>
</dbReference>
<dbReference type="KEGG" id="rhy:RD110_11095"/>
<dbReference type="InterPro" id="IPR011010">
    <property type="entry name" value="DNA_brk_join_enz"/>
</dbReference>
<dbReference type="GO" id="GO:0003677">
    <property type="term" value="F:DNA binding"/>
    <property type="evidence" value="ECO:0007669"/>
    <property type="project" value="UniProtKB-KW"/>
</dbReference>
<sequence length="313" mass="35546">MAYIRKLSTGWRAEVQKHGSRSSKVFDTKREAQKWAMDTEASLDSLKGSGGMTWEQASTKYLATVVQEKAASAADWERRRLDEMAVYFGAETPLASITSQMLGEWRDTRLKDVSGSTVIRQFTVMRCLFRVAVEEWKVLTSNPCKGVRMPEHLPPRHQVWTWRLIKRVLRAQRDGNTLQTIRAFHIALHTGMRLNEILAARVVGKVAILERDKNSGKASPPIKVPLARKGAALFAKYQPFTVRPDIASALFSDLTDQLLIDGLTFHDSRATALTMLSRRMDVMTLARISRHKNLKILMESYYRETAEQIAARL</sequence>
<evidence type="ECO:0000313" key="3">
    <source>
        <dbReference type="EMBL" id="APW37673.1"/>
    </source>
</evidence>
<dbReference type="InterPro" id="IPR013762">
    <property type="entry name" value="Integrase-like_cat_sf"/>
</dbReference>
<protein>
    <recommendedName>
        <fullName evidence="5">Tyr recombinase domain-containing protein</fullName>
    </recommendedName>
</protein>
<dbReference type="STRING" id="1842727.RD110_11095"/>
<evidence type="ECO:0000256" key="2">
    <source>
        <dbReference type="ARBA" id="ARBA00023172"/>
    </source>
</evidence>
<dbReference type="Gene3D" id="1.10.443.10">
    <property type="entry name" value="Intergrase catalytic core"/>
    <property type="match status" value="1"/>
</dbReference>
<gene>
    <name evidence="3" type="ORF">RD110_11095</name>
</gene>
<keyword evidence="2" id="KW-0233">DNA recombination</keyword>
<accession>A0A1P8JVA0</accession>
<proteinExistence type="predicted"/>
<dbReference type="GO" id="GO:0006310">
    <property type="term" value="P:DNA recombination"/>
    <property type="evidence" value="ECO:0007669"/>
    <property type="project" value="UniProtKB-KW"/>
</dbReference>
<dbReference type="InterPro" id="IPR010998">
    <property type="entry name" value="Integrase_recombinase_N"/>
</dbReference>
<reference evidence="3 4" key="1">
    <citation type="submission" date="2017-01" db="EMBL/GenBank/DDBJ databases">
        <authorList>
            <person name="Mah S.A."/>
            <person name="Swanson W.J."/>
            <person name="Moy G.W."/>
            <person name="Vacquier V.D."/>
        </authorList>
    </citation>
    <scope>NUCLEOTIDE SEQUENCE [LARGE SCALE GENOMIC DNA]</scope>
    <source>
        <strain evidence="3 4">DCY110</strain>
    </source>
</reference>
<dbReference type="EMBL" id="CP019236">
    <property type="protein sequence ID" value="APW37673.1"/>
    <property type="molecule type" value="Genomic_DNA"/>
</dbReference>
<keyword evidence="4" id="KW-1185">Reference proteome</keyword>
<evidence type="ECO:0008006" key="5">
    <source>
        <dbReference type="Google" id="ProtNLM"/>
    </source>
</evidence>
<dbReference type="SUPFAM" id="SSF56349">
    <property type="entry name" value="DNA breaking-rejoining enzymes"/>
    <property type="match status" value="1"/>
</dbReference>
<dbReference type="OrthoDB" id="662444at2"/>
<keyword evidence="1" id="KW-0238">DNA-binding</keyword>